<dbReference type="Pfam" id="PF03615">
    <property type="entry name" value="GCM"/>
    <property type="match status" value="1"/>
</dbReference>
<dbReference type="SUPFAM" id="SSF90073">
    <property type="entry name" value="GCM domain"/>
    <property type="match status" value="1"/>
</dbReference>
<dbReference type="PROSITE" id="PS50807">
    <property type="entry name" value="GCM"/>
    <property type="match status" value="1"/>
</dbReference>
<name>A0AAE0ZJC9_9GAST</name>
<organism evidence="8 9">
    <name type="scientific">Elysia crispata</name>
    <name type="common">lettuce slug</name>
    <dbReference type="NCBI Taxonomy" id="231223"/>
    <lineage>
        <taxon>Eukaryota</taxon>
        <taxon>Metazoa</taxon>
        <taxon>Spiralia</taxon>
        <taxon>Lophotrochozoa</taxon>
        <taxon>Mollusca</taxon>
        <taxon>Gastropoda</taxon>
        <taxon>Heterobranchia</taxon>
        <taxon>Euthyneura</taxon>
        <taxon>Panpulmonata</taxon>
        <taxon>Sacoglossa</taxon>
        <taxon>Placobranchoidea</taxon>
        <taxon>Plakobranchidae</taxon>
        <taxon>Elysia</taxon>
    </lineage>
</organism>
<feature type="compositionally biased region" description="Low complexity" evidence="6">
    <location>
        <begin position="750"/>
        <end position="764"/>
    </location>
</feature>
<gene>
    <name evidence="8" type="ORF">RRG08_029945</name>
</gene>
<evidence type="ECO:0000256" key="2">
    <source>
        <dbReference type="ARBA" id="ARBA00023015"/>
    </source>
</evidence>
<dbReference type="AlphaFoldDB" id="A0AAE0ZJC9"/>
<keyword evidence="9" id="KW-1185">Reference proteome</keyword>
<accession>A0AAE0ZJC9</accession>
<dbReference type="GO" id="GO:0000978">
    <property type="term" value="F:RNA polymerase II cis-regulatory region sequence-specific DNA binding"/>
    <property type="evidence" value="ECO:0007669"/>
    <property type="project" value="TreeGrafter"/>
</dbReference>
<feature type="domain" description="GCM" evidence="7">
    <location>
        <begin position="102"/>
        <end position="259"/>
    </location>
</feature>
<keyword evidence="3" id="KW-0238">DNA-binding</keyword>
<feature type="region of interest" description="Disordered" evidence="6">
    <location>
        <begin position="44"/>
        <end position="77"/>
    </location>
</feature>
<dbReference type="Gene3D" id="2.20.25.670">
    <property type="entry name" value="GCM domain, large subdomain"/>
    <property type="match status" value="1"/>
</dbReference>
<feature type="compositionally biased region" description="Polar residues" evidence="6">
    <location>
        <begin position="684"/>
        <end position="705"/>
    </location>
</feature>
<keyword evidence="2" id="KW-0805">Transcription regulation</keyword>
<dbReference type="InterPro" id="IPR003902">
    <property type="entry name" value="Tscrpt_reg_GCM"/>
</dbReference>
<evidence type="ECO:0000256" key="4">
    <source>
        <dbReference type="ARBA" id="ARBA00023163"/>
    </source>
</evidence>
<dbReference type="PANTHER" id="PTHR12414">
    <property type="entry name" value="GLIAL CELLS MISSING RELATED/GLIDE"/>
    <property type="match status" value="1"/>
</dbReference>
<feature type="compositionally biased region" description="Basic and acidic residues" evidence="6">
    <location>
        <begin position="245"/>
        <end position="256"/>
    </location>
</feature>
<sequence>MLLIAESELSSIMTSESSAALGHHQSHGMLGDHEDPAIFAARSYEGNESPGGYRHSPSAHTPPLTTGSTSEGQGQTQHHINHFSDVILQQQQQQQQPISPHHQWDINDTILPVPKVHDPFCLWPTGHCRRTYRGDSDDARRHVSGWAMRNTNNHNALILKKSCLGVLVCSRDCVLDNGRKVNLRPAICDKARRKQLAKPCPNPSCTGRLELLACRGHCGYPVTHFWRHLNGAVYFQAKGYHDHPRPDVKSLSDKGRSTFNKQTKNEGGRMLSLASKRRFPILTNEAIPETRRQIHTQDEVMCSCPPFECACPKTGMQEQQQQHYHHHHQHLYANLPPSYLDNPQGAQLPCGNARAGMPAPDQGFSSAPLALHPPPSFTQINITNTCLPPTASLDLNIPSVEMVKGCYSSNAQLHIPDQHHYKSFQNYSFQQHKIQFDYPHSHYHQDDHSQQGPQISSKVHKHHRESCIKSETKRRKIDDASAVDVKTTGQFSCKVTSTEEKLDSIVGQETHFSSGVTHQQDFQNVRIDNCGDYRAPNDLIYSGFPNAQISCDLNKTVVTQSYMARENSLLKMNKAASIMGDGSGQGDRLHGKLHASDMEPRSNGQIYSEPHYDTNTPVTDSSFLYDTISTVFGADQRPTSEQCSRNVVSPADNLRGEDSQSKHPNENSQSPPQIYNFLETYAASSQNQGSSPPTYTELISPQRQTVSHHENCSGSGKGSLSSSERQFYPCSLDGNANTHMQHQLLQQQYHPPQNHHQNQQPQHRQVQDSPSKNTTIDSFSPSLSHQNLNVSGEDQYNFYNLADANSHHCHALPLNHVSYPATTLHSQYNEYPTFPLNGDATSSHPRTAVAESMHCNYPCNETMYSTSAASQQAYRNRSINITLTYN</sequence>
<dbReference type="InterPro" id="IPR039791">
    <property type="entry name" value="GCM"/>
</dbReference>
<feature type="region of interest" description="Disordered" evidence="6">
    <location>
        <begin position="581"/>
        <end position="615"/>
    </location>
</feature>
<reference evidence="8" key="1">
    <citation type="journal article" date="2023" name="G3 (Bethesda)">
        <title>A reference genome for the long-term kleptoplast-retaining sea slug Elysia crispata morphotype clarki.</title>
        <authorList>
            <person name="Eastman K.E."/>
            <person name="Pendleton A.L."/>
            <person name="Shaikh M.A."/>
            <person name="Suttiyut T."/>
            <person name="Ogas R."/>
            <person name="Tomko P."/>
            <person name="Gavelis G."/>
            <person name="Widhalm J.R."/>
            <person name="Wisecaver J.H."/>
        </authorList>
    </citation>
    <scope>NUCLEOTIDE SEQUENCE</scope>
    <source>
        <strain evidence="8">ECLA1</strain>
    </source>
</reference>
<dbReference type="GO" id="GO:0005634">
    <property type="term" value="C:nucleus"/>
    <property type="evidence" value="ECO:0007669"/>
    <property type="project" value="TreeGrafter"/>
</dbReference>
<feature type="compositionally biased region" description="Basic and acidic residues" evidence="6">
    <location>
        <begin position="654"/>
        <end position="665"/>
    </location>
</feature>
<feature type="region of interest" description="Disordered" evidence="6">
    <location>
        <begin position="750"/>
        <end position="785"/>
    </location>
</feature>
<feature type="compositionally biased region" description="Polar residues" evidence="6">
    <location>
        <begin position="768"/>
        <end position="785"/>
    </location>
</feature>
<keyword evidence="4" id="KW-0804">Transcription</keyword>
<evidence type="ECO:0000256" key="1">
    <source>
        <dbReference type="ARBA" id="ARBA00022473"/>
    </source>
</evidence>
<feature type="region of interest" description="Disordered" evidence="6">
    <location>
        <begin position="684"/>
        <end position="724"/>
    </location>
</feature>
<dbReference type="Gene3D" id="3.30.70.3530">
    <property type="entry name" value="GCM motif"/>
    <property type="match status" value="1"/>
</dbReference>
<dbReference type="PANTHER" id="PTHR12414:SF8">
    <property type="entry name" value="TRANSCRIPTION FACTOR GLIAL CELLS MISSING-RELATED"/>
    <property type="match status" value="1"/>
</dbReference>
<evidence type="ECO:0000256" key="5">
    <source>
        <dbReference type="ARBA" id="ARBA00023242"/>
    </source>
</evidence>
<evidence type="ECO:0000313" key="9">
    <source>
        <dbReference type="Proteomes" id="UP001283361"/>
    </source>
</evidence>
<dbReference type="GO" id="GO:0001228">
    <property type="term" value="F:DNA-binding transcription activator activity, RNA polymerase II-specific"/>
    <property type="evidence" value="ECO:0007669"/>
    <property type="project" value="InterPro"/>
</dbReference>
<dbReference type="InterPro" id="IPR043021">
    <property type="entry name" value="GCM_small"/>
</dbReference>
<keyword evidence="5" id="KW-0539">Nucleus</keyword>
<keyword evidence="1" id="KW-0217">Developmental protein</keyword>
<feature type="compositionally biased region" description="Low complexity" evidence="6">
    <location>
        <begin position="65"/>
        <end position="77"/>
    </location>
</feature>
<evidence type="ECO:0000256" key="3">
    <source>
        <dbReference type="ARBA" id="ARBA00023125"/>
    </source>
</evidence>
<feature type="compositionally biased region" description="Basic and acidic residues" evidence="6">
    <location>
        <begin position="587"/>
        <end position="600"/>
    </location>
</feature>
<dbReference type="InterPro" id="IPR036115">
    <property type="entry name" value="GCM_dom_sf"/>
</dbReference>
<feature type="region of interest" description="Disordered" evidence="6">
    <location>
        <begin position="636"/>
        <end position="672"/>
    </location>
</feature>
<dbReference type="Proteomes" id="UP001283361">
    <property type="component" value="Unassembled WGS sequence"/>
</dbReference>
<evidence type="ECO:0000259" key="7">
    <source>
        <dbReference type="PROSITE" id="PS50807"/>
    </source>
</evidence>
<evidence type="ECO:0000256" key="6">
    <source>
        <dbReference type="SAM" id="MobiDB-lite"/>
    </source>
</evidence>
<feature type="compositionally biased region" description="Polar residues" evidence="6">
    <location>
        <begin position="637"/>
        <end position="647"/>
    </location>
</feature>
<dbReference type="InterPro" id="IPR043020">
    <property type="entry name" value="GCM_large"/>
</dbReference>
<dbReference type="EMBL" id="JAWDGP010003856">
    <property type="protein sequence ID" value="KAK3770290.1"/>
    <property type="molecule type" value="Genomic_DNA"/>
</dbReference>
<feature type="region of interest" description="Disordered" evidence="6">
    <location>
        <begin position="245"/>
        <end position="268"/>
    </location>
</feature>
<evidence type="ECO:0000313" key="8">
    <source>
        <dbReference type="EMBL" id="KAK3770290.1"/>
    </source>
</evidence>
<comment type="caution">
    <text evidence="8">The sequence shown here is derived from an EMBL/GenBank/DDBJ whole genome shotgun (WGS) entry which is preliminary data.</text>
</comment>
<dbReference type="GO" id="GO:0042063">
    <property type="term" value="P:gliogenesis"/>
    <property type="evidence" value="ECO:0007669"/>
    <property type="project" value="TreeGrafter"/>
</dbReference>
<protein>
    <recommendedName>
        <fullName evidence="7">GCM domain-containing protein</fullName>
    </recommendedName>
</protein>
<proteinExistence type="predicted"/>